<dbReference type="GO" id="GO:0051726">
    <property type="term" value="P:regulation of cell cycle"/>
    <property type="evidence" value="ECO:0007669"/>
    <property type="project" value="TreeGrafter"/>
</dbReference>
<dbReference type="PANTHER" id="PTHR22715:SF1">
    <property type="entry name" value="DNA BINDING PROTEIN"/>
    <property type="match status" value="1"/>
</dbReference>
<evidence type="ECO:0008006" key="6">
    <source>
        <dbReference type="Google" id="ProtNLM"/>
    </source>
</evidence>
<dbReference type="Gene3D" id="2.130.10.10">
    <property type="entry name" value="YVTN repeat-like/Quinoprotein amine dehydrogenase"/>
    <property type="match status" value="1"/>
</dbReference>
<comment type="caution">
    <text evidence="4">The sequence shown here is derived from an EMBL/GenBank/DDBJ whole genome shotgun (WGS) entry which is preliminary data.</text>
</comment>
<evidence type="ECO:0000313" key="4">
    <source>
        <dbReference type="EMBL" id="OMO72056.1"/>
    </source>
</evidence>
<dbReference type="PROSITE" id="PS51543">
    <property type="entry name" value="FYRC"/>
    <property type="match status" value="1"/>
</dbReference>
<dbReference type="OrthoDB" id="1928087at2759"/>
<keyword evidence="2" id="KW-0539">Nucleus</keyword>
<evidence type="ECO:0000313" key="5">
    <source>
        <dbReference type="Proteomes" id="UP000187203"/>
    </source>
</evidence>
<name>A0A1R3HNU6_9ROSI</name>
<feature type="compositionally biased region" description="Polar residues" evidence="3">
    <location>
        <begin position="272"/>
        <end position="285"/>
    </location>
</feature>
<feature type="compositionally biased region" description="Basic and acidic residues" evidence="3">
    <location>
        <begin position="323"/>
        <end position="334"/>
    </location>
</feature>
<dbReference type="InterPro" id="IPR003889">
    <property type="entry name" value="FYrich_C"/>
</dbReference>
<evidence type="ECO:0000256" key="2">
    <source>
        <dbReference type="ARBA" id="ARBA00023242"/>
    </source>
</evidence>
<dbReference type="InterPro" id="IPR003888">
    <property type="entry name" value="FYrich_N"/>
</dbReference>
<evidence type="ECO:0000256" key="3">
    <source>
        <dbReference type="SAM" id="MobiDB-lite"/>
    </source>
</evidence>
<organism evidence="4 5">
    <name type="scientific">Corchorus olitorius</name>
    <dbReference type="NCBI Taxonomy" id="93759"/>
    <lineage>
        <taxon>Eukaryota</taxon>
        <taxon>Viridiplantae</taxon>
        <taxon>Streptophyta</taxon>
        <taxon>Embryophyta</taxon>
        <taxon>Tracheophyta</taxon>
        <taxon>Spermatophyta</taxon>
        <taxon>Magnoliopsida</taxon>
        <taxon>eudicotyledons</taxon>
        <taxon>Gunneridae</taxon>
        <taxon>Pentapetalae</taxon>
        <taxon>rosids</taxon>
        <taxon>malvids</taxon>
        <taxon>Malvales</taxon>
        <taxon>Malvaceae</taxon>
        <taxon>Grewioideae</taxon>
        <taxon>Apeibeae</taxon>
        <taxon>Corchorus</taxon>
    </lineage>
</organism>
<dbReference type="STRING" id="93759.A0A1R3HNU6"/>
<feature type="compositionally biased region" description="Polar residues" evidence="3">
    <location>
        <begin position="308"/>
        <end position="322"/>
    </location>
</feature>
<feature type="region of interest" description="Disordered" evidence="3">
    <location>
        <begin position="184"/>
        <end position="222"/>
    </location>
</feature>
<dbReference type="Gene3D" id="3.30.160.360">
    <property type="match status" value="1"/>
</dbReference>
<dbReference type="EMBL" id="AWUE01019704">
    <property type="protein sequence ID" value="OMO72056.1"/>
    <property type="molecule type" value="Genomic_DNA"/>
</dbReference>
<dbReference type="Proteomes" id="UP000187203">
    <property type="component" value="Unassembled WGS sequence"/>
</dbReference>
<feature type="region of interest" description="Disordered" evidence="3">
    <location>
        <begin position="264"/>
        <end position="360"/>
    </location>
</feature>
<dbReference type="GO" id="GO:0005634">
    <property type="term" value="C:nucleus"/>
    <property type="evidence" value="ECO:0007669"/>
    <property type="project" value="UniProtKB-SubCell"/>
</dbReference>
<dbReference type="InterPro" id="IPR036322">
    <property type="entry name" value="WD40_repeat_dom_sf"/>
</dbReference>
<accession>A0A1R3HNU6</accession>
<dbReference type="GO" id="GO:0048731">
    <property type="term" value="P:system development"/>
    <property type="evidence" value="ECO:0007669"/>
    <property type="project" value="UniProtKB-ARBA"/>
</dbReference>
<dbReference type="InterPro" id="IPR040092">
    <property type="entry name" value="TBRG1"/>
</dbReference>
<comment type="subcellular location">
    <subcellularLocation>
        <location evidence="1">Nucleus</location>
    </subcellularLocation>
</comment>
<keyword evidence="5" id="KW-1185">Reference proteome</keyword>
<dbReference type="PROSITE" id="PS51542">
    <property type="entry name" value="FYRN"/>
    <property type="match status" value="1"/>
</dbReference>
<evidence type="ECO:0000256" key="1">
    <source>
        <dbReference type="ARBA" id="ARBA00004123"/>
    </source>
</evidence>
<reference evidence="5" key="1">
    <citation type="submission" date="2013-09" db="EMBL/GenBank/DDBJ databases">
        <title>Corchorus olitorius genome sequencing.</title>
        <authorList>
            <person name="Alam M."/>
            <person name="Haque M.S."/>
            <person name="Islam M.S."/>
            <person name="Emdad E.M."/>
            <person name="Islam M.M."/>
            <person name="Ahmed B."/>
            <person name="Halim A."/>
            <person name="Hossen Q.M.M."/>
            <person name="Hossain M.Z."/>
            <person name="Ahmed R."/>
            <person name="Khan M.M."/>
            <person name="Islam R."/>
            <person name="Rashid M.M."/>
            <person name="Khan S.A."/>
            <person name="Rahman M.S."/>
            <person name="Alam M."/>
            <person name="Yahiya A.S."/>
            <person name="Khan M.S."/>
            <person name="Azam M.S."/>
            <person name="Haque T."/>
            <person name="Lashkar M.Z.H."/>
            <person name="Akhand A.I."/>
            <person name="Morshed G."/>
            <person name="Roy S."/>
            <person name="Uddin K.S."/>
            <person name="Rabeya T."/>
            <person name="Hossain A.S."/>
            <person name="Chowdhury A."/>
            <person name="Snigdha A.R."/>
            <person name="Mortoza M.S."/>
            <person name="Matin S.A."/>
            <person name="Hoque S.M.E."/>
            <person name="Islam M.K."/>
            <person name="Roy D.K."/>
            <person name="Haider R."/>
            <person name="Moosa M.M."/>
            <person name="Elias S.M."/>
            <person name="Hasan A.M."/>
            <person name="Jahan S."/>
            <person name="Shafiuddin M."/>
            <person name="Mahmood N."/>
            <person name="Shommy N.S."/>
        </authorList>
    </citation>
    <scope>NUCLEOTIDE SEQUENCE [LARGE SCALE GENOMIC DNA]</scope>
    <source>
        <strain evidence="5">cv. O-4</strain>
    </source>
</reference>
<gene>
    <name evidence="4" type="ORF">COLO4_27850</name>
</gene>
<dbReference type="AlphaFoldDB" id="A0A1R3HNU6"/>
<proteinExistence type="predicted"/>
<dbReference type="SUPFAM" id="SSF50978">
    <property type="entry name" value="WD40 repeat-like"/>
    <property type="match status" value="1"/>
</dbReference>
<protein>
    <recommendedName>
        <fullName evidence="6">FYR C-terminal domain-containing protein</fullName>
    </recommendedName>
</protein>
<feature type="compositionally biased region" description="Basic and acidic residues" evidence="3">
    <location>
        <begin position="294"/>
        <end position="306"/>
    </location>
</feature>
<sequence length="1074" mass="118707">MLKLEIRFEDLNSLMKILKLVAINLGIWNFEIEDLRRAEGTNDRRLKEKISKVIWQREYLGKDRYPYPVGYQAVRAHNGSTYKMEIHQGPKGPLFMVSCDGQSCSGQTPDIAWDKFQKTGCSNLKIWHGKRFSCKMDGVEFFGFKNPLVQRLLRELVANVNGTAEQSLLSLSYCDEASRMEHENRSPSICSPPDVLQHARPQVRKKRSTRCDQSKSVNGTGLKRLRSKDLTYDAEASNLVQGNQGKPKHGFPVTHIASKEANDKLSGASALHSKSVQEENYSSAKDSFPSKSVDFLDHQGEKEAESKFVSSQDAKSTGVANHTSKELDRSRDSELEGFSVPIKAEDRPGDSQVPNDSLDINDVHLCAPDTLDFEGSEKSDFDSVGQEMAKLMMTVLLPQAIPLLKESSKKKRETISPSKVFPSVVNSEDIDDVCVKSYESSANVENNFVNKNPKNALNGTGVVDTNDSDLRGILSPVQLSGKDIGAETAATNSTYQAQNKVYTRRKVSKQDYSTRKYTGPLSESIICRDSGYDCATNKSAVTEASLVSTSCQSSEPKPCNRDVFGATAMLEGQSDGLSSEKTTTNCKPEMTVLSNQNQKFVCASEAEDVSCLLDPCVSLERGFQENCGKERLEDRNGCFASCQNQVTSFCDKIRSKGREVQGGLDVNHYRDIELNSDLGGIVNLVGGYFHPLPISSVLMGSQGNQIHICVSCGLLVDKDRTLFIYKVAIEEPRTGCPTFVGYTSVTFPFSEKDVAYNSPQMGNFLFYLTALKRLIAGCSNENAVKIVQVNPGYVSLVAKMETVENLQCILVCKNNYLVAGGKSGGLHLWVMNSTWSAWLEDFIIPAGECIPSCLVELKRIPKCAHLVIGRNDFGEFFVWDILERVIISRFSACGDPVKQFLPISLLSWQPFFSNAAMNGHVDEIIAATKNSFSEENDCSYLPLEENIAVWLLISTVSDSDAQHKHSSSHCQENPPRWWRLALLVKDRVILGSTLDPRAAAIGASFDRGIMGRDDGLVYMWELATGTRLGVLHNFKGGRVSCIATDDLRPDVVAIAADNARMNIYGIFINAENAE</sequence>
<dbReference type="GO" id="GO:0140993">
    <property type="term" value="F:histone modifying activity"/>
    <property type="evidence" value="ECO:0007669"/>
    <property type="project" value="UniProtKB-ARBA"/>
</dbReference>
<dbReference type="InterPro" id="IPR015943">
    <property type="entry name" value="WD40/YVTN_repeat-like_dom_sf"/>
</dbReference>
<dbReference type="PANTHER" id="PTHR22715">
    <property type="entry name" value="TRANSFORMING GROWTH FACTOR BETA REGULATED GENE 1"/>
    <property type="match status" value="1"/>
</dbReference>